<evidence type="ECO:0000313" key="9">
    <source>
        <dbReference type="Proteomes" id="UP000463700"/>
    </source>
</evidence>
<dbReference type="EMBL" id="JAMXWF010000030">
    <property type="protein sequence ID" value="MDQ6411279.1"/>
    <property type="molecule type" value="Genomic_DNA"/>
</dbReference>
<comment type="caution">
    <text evidence="6">The sequence shown here is derived from an EMBL/GenBank/DDBJ whole genome shotgun (WGS) entry which is preliminary data.</text>
</comment>
<dbReference type="Proteomes" id="UP000463700">
    <property type="component" value="Unassembled WGS sequence"/>
</dbReference>
<dbReference type="Gene3D" id="3.40.190.10">
    <property type="entry name" value="Periplasmic binding protein-like II"/>
    <property type="match status" value="2"/>
</dbReference>
<dbReference type="Pfam" id="PF03466">
    <property type="entry name" value="LysR_substrate"/>
    <property type="match status" value="1"/>
</dbReference>
<evidence type="ECO:0000256" key="2">
    <source>
        <dbReference type="ARBA" id="ARBA00023015"/>
    </source>
</evidence>
<organism evidence="6 9">
    <name type="scientific">Paraburkholderia madseniana</name>
    <dbReference type="NCBI Taxonomy" id="2599607"/>
    <lineage>
        <taxon>Bacteria</taxon>
        <taxon>Pseudomonadati</taxon>
        <taxon>Pseudomonadota</taxon>
        <taxon>Betaproteobacteria</taxon>
        <taxon>Burkholderiales</taxon>
        <taxon>Burkholderiaceae</taxon>
        <taxon>Paraburkholderia</taxon>
    </lineage>
</organism>
<keyword evidence="4" id="KW-0804">Transcription</keyword>
<dbReference type="GO" id="GO:0003700">
    <property type="term" value="F:DNA-binding transcription factor activity"/>
    <property type="evidence" value="ECO:0007669"/>
    <property type="project" value="InterPro"/>
</dbReference>
<dbReference type="PANTHER" id="PTHR30537:SF26">
    <property type="entry name" value="GLYCINE CLEAVAGE SYSTEM TRANSCRIPTIONAL ACTIVATOR"/>
    <property type="match status" value="1"/>
</dbReference>
<dbReference type="EMBL" id="JAPKHW010000030">
    <property type="protein sequence ID" value="MCX4149461.1"/>
    <property type="molecule type" value="Genomic_DNA"/>
</dbReference>
<reference evidence="8" key="2">
    <citation type="submission" date="2022-06" db="EMBL/GenBank/DDBJ databases">
        <title>PHB producers.</title>
        <authorList>
            <person name="Besaury L."/>
        </authorList>
    </citation>
    <scope>NUCLEOTIDE SEQUENCE</scope>
    <source>
        <strain evidence="7 10">SEWS6</strain>
    </source>
</reference>
<evidence type="ECO:0000256" key="4">
    <source>
        <dbReference type="ARBA" id="ARBA00023163"/>
    </source>
</evidence>
<dbReference type="PANTHER" id="PTHR30537">
    <property type="entry name" value="HTH-TYPE TRANSCRIPTIONAL REGULATOR"/>
    <property type="match status" value="1"/>
</dbReference>
<gene>
    <name evidence="6" type="ORF">FSO04_26065</name>
    <name evidence="8" type="ORF">NIE36_29360</name>
    <name evidence="7" type="ORF">OSB80_29430</name>
</gene>
<dbReference type="InterPro" id="IPR000847">
    <property type="entry name" value="LysR_HTH_N"/>
</dbReference>
<dbReference type="SUPFAM" id="SSF53850">
    <property type="entry name" value="Periplasmic binding protein-like II"/>
    <property type="match status" value="1"/>
</dbReference>
<sequence>MALTPLPPLGCLLAFEASARHLSFTRAGNELHLSPSAVSRQISQLEEFLGRRLFSREHNALRLTPAGETYAIDVRSILELCSSATSNMMARVVKSRLTISCTAGLSALWLAPRLGSFIEVNPDIDLRIIVRDHFGVVSSAEYDVGIFYLRNADVPGTHTQKLFDEQVYAVCSPGYLNGTLLEPAQLLSHTLLVLEDAERNWMSWHSWFERVGVTRTNPASTIIVNSYPLITELAAHGKGIALGWSKVIDLLLENGTLVKASAASATMGGAYYLTRPLERAESAPARRFREWAIAQMTP</sequence>
<dbReference type="PRINTS" id="PR00039">
    <property type="entry name" value="HTHLYSR"/>
</dbReference>
<evidence type="ECO:0000313" key="7">
    <source>
        <dbReference type="EMBL" id="MCX4149461.1"/>
    </source>
</evidence>
<dbReference type="InterPro" id="IPR005119">
    <property type="entry name" value="LysR_subst-bd"/>
</dbReference>
<accession>A0A6N6W999</accession>
<evidence type="ECO:0000256" key="3">
    <source>
        <dbReference type="ARBA" id="ARBA00023125"/>
    </source>
</evidence>
<dbReference type="GO" id="GO:0006351">
    <property type="term" value="P:DNA-templated transcription"/>
    <property type="evidence" value="ECO:0007669"/>
    <property type="project" value="TreeGrafter"/>
</dbReference>
<dbReference type="InterPro" id="IPR036390">
    <property type="entry name" value="WH_DNA-bd_sf"/>
</dbReference>
<dbReference type="Proteomes" id="UP001242288">
    <property type="component" value="Unassembled WGS sequence"/>
</dbReference>
<keyword evidence="10" id="KW-1185">Reference proteome</keyword>
<evidence type="ECO:0000313" key="10">
    <source>
        <dbReference type="Proteomes" id="UP001209412"/>
    </source>
</evidence>
<dbReference type="CDD" id="cd08432">
    <property type="entry name" value="PBP2_GcdR_TrpI_HvrB_AmpR_like"/>
    <property type="match status" value="1"/>
</dbReference>
<evidence type="ECO:0000313" key="6">
    <source>
        <dbReference type="EMBL" id="KAE8757026.1"/>
    </source>
</evidence>
<dbReference type="SUPFAM" id="SSF46785">
    <property type="entry name" value="Winged helix' DNA-binding domain"/>
    <property type="match status" value="1"/>
</dbReference>
<keyword evidence="3" id="KW-0238">DNA-binding</keyword>
<dbReference type="FunFam" id="1.10.10.10:FF:000001">
    <property type="entry name" value="LysR family transcriptional regulator"/>
    <property type="match status" value="1"/>
</dbReference>
<dbReference type="RefSeq" id="WP_154563927.1">
    <property type="nucleotide sequence ID" value="NZ_JAMXWF010000030.1"/>
</dbReference>
<protein>
    <submittedName>
        <fullName evidence="6">LysR family transcriptional regulator</fullName>
    </submittedName>
    <submittedName>
        <fullName evidence="7">LysR substrate-binding domain-containing protein</fullName>
    </submittedName>
</protein>
<name>A0A6N6W999_9BURK</name>
<evidence type="ECO:0000256" key="1">
    <source>
        <dbReference type="ARBA" id="ARBA00009437"/>
    </source>
</evidence>
<evidence type="ECO:0000259" key="5">
    <source>
        <dbReference type="PROSITE" id="PS50931"/>
    </source>
</evidence>
<proteinExistence type="inferred from homology"/>
<dbReference type="InterPro" id="IPR058163">
    <property type="entry name" value="LysR-type_TF_proteobact-type"/>
</dbReference>
<dbReference type="Gene3D" id="1.10.10.10">
    <property type="entry name" value="Winged helix-like DNA-binding domain superfamily/Winged helix DNA-binding domain"/>
    <property type="match status" value="1"/>
</dbReference>
<dbReference type="Pfam" id="PF00126">
    <property type="entry name" value="HTH_1"/>
    <property type="match status" value="1"/>
</dbReference>
<dbReference type="GO" id="GO:0043565">
    <property type="term" value="F:sequence-specific DNA binding"/>
    <property type="evidence" value="ECO:0007669"/>
    <property type="project" value="TreeGrafter"/>
</dbReference>
<dbReference type="PROSITE" id="PS50931">
    <property type="entry name" value="HTH_LYSR"/>
    <property type="match status" value="1"/>
</dbReference>
<dbReference type="OrthoDB" id="8688993at2"/>
<dbReference type="EMBL" id="VOSW01000053">
    <property type="protein sequence ID" value="KAE8757026.1"/>
    <property type="molecule type" value="Genomic_DNA"/>
</dbReference>
<evidence type="ECO:0000313" key="8">
    <source>
        <dbReference type="EMBL" id="MDQ6411279.1"/>
    </source>
</evidence>
<keyword evidence="2" id="KW-0805">Transcription regulation</keyword>
<feature type="domain" description="HTH lysR-type" evidence="5">
    <location>
        <begin position="7"/>
        <end position="64"/>
    </location>
</feature>
<dbReference type="AlphaFoldDB" id="A0A6N6W999"/>
<reference evidence="6 9" key="1">
    <citation type="journal article" date="2020" name="Int. J. Syst. Evol. Microbiol.">
        <title>Paraburkholderia madseniana sp. nov., a phenolic acid-degrading bacterium isolated from acidic forest soil.</title>
        <authorList>
            <person name="Wilhelm R.C."/>
            <person name="Murphy S.J.L."/>
            <person name="Feriancek N.M."/>
            <person name="Karasz D.C."/>
            <person name="DeRito C.M."/>
            <person name="Newman J.D."/>
            <person name="Buckley D.H."/>
        </authorList>
    </citation>
    <scope>NUCLEOTIDE SEQUENCE [LARGE SCALE GENOMIC DNA]</scope>
    <source>
        <strain evidence="6 9">RP11</strain>
    </source>
</reference>
<comment type="similarity">
    <text evidence="1">Belongs to the LysR transcriptional regulatory family.</text>
</comment>
<dbReference type="InterPro" id="IPR036388">
    <property type="entry name" value="WH-like_DNA-bd_sf"/>
</dbReference>
<dbReference type="Proteomes" id="UP001209412">
    <property type="component" value="Unassembled WGS sequence"/>
</dbReference>